<dbReference type="RefSeq" id="WP_101291307.1">
    <property type="nucleotide sequence ID" value="NZ_FOUQ01000005.1"/>
</dbReference>
<accession>A0A1I4THM5</accession>
<proteinExistence type="predicted"/>
<keyword evidence="4" id="KW-1185">Reference proteome</keyword>
<reference evidence="3 4" key="1">
    <citation type="submission" date="2017-12" db="EMBL/GenBank/DDBJ databases">
        <title>Anaerobic carbon monoxide metabolism by Pleomorphomonas carboxyditropha sp. nov., a new mesophilic hydrogenogenic carboxidotroph.</title>
        <authorList>
            <person name="Esquivel-Elizondo S."/>
            <person name="Krajmalnik-Brown R."/>
        </authorList>
    </citation>
    <scope>NUCLEOTIDE SEQUENCE [LARGE SCALE GENOMIC DNA]</scope>
    <source>
        <strain evidence="3 4">R5-392</strain>
    </source>
</reference>
<feature type="chain" id="PRO_5015065731" evidence="2">
    <location>
        <begin position="22"/>
        <end position="212"/>
    </location>
</feature>
<dbReference type="Proteomes" id="UP000233491">
    <property type="component" value="Unassembled WGS sequence"/>
</dbReference>
<evidence type="ECO:0000256" key="2">
    <source>
        <dbReference type="SAM" id="SignalP"/>
    </source>
</evidence>
<keyword evidence="2" id="KW-0732">Signal</keyword>
<dbReference type="OrthoDB" id="8030263at2"/>
<evidence type="ECO:0000313" key="4">
    <source>
        <dbReference type="Proteomes" id="UP000233491"/>
    </source>
</evidence>
<organism evidence="3 4">
    <name type="scientific">Pleomorphomonas diazotrophica</name>
    <dbReference type="NCBI Taxonomy" id="1166257"/>
    <lineage>
        <taxon>Bacteria</taxon>
        <taxon>Pseudomonadati</taxon>
        <taxon>Pseudomonadota</taxon>
        <taxon>Alphaproteobacteria</taxon>
        <taxon>Hyphomicrobiales</taxon>
        <taxon>Pleomorphomonadaceae</taxon>
        <taxon>Pleomorphomonas</taxon>
    </lineage>
</organism>
<feature type="region of interest" description="Disordered" evidence="1">
    <location>
        <begin position="193"/>
        <end position="212"/>
    </location>
</feature>
<comment type="caution">
    <text evidence="3">The sequence shown here is derived from an EMBL/GenBank/DDBJ whole genome shotgun (WGS) entry which is preliminary data.</text>
</comment>
<dbReference type="EMBL" id="PJNW01000023">
    <property type="protein sequence ID" value="PKR87258.1"/>
    <property type="molecule type" value="Genomic_DNA"/>
</dbReference>
<dbReference type="AlphaFoldDB" id="A0A1I4THM5"/>
<evidence type="ECO:0000313" key="3">
    <source>
        <dbReference type="EMBL" id="PKR87258.1"/>
    </source>
</evidence>
<protein>
    <submittedName>
        <fullName evidence="3">Uncharacterized protein</fullName>
    </submittedName>
</protein>
<gene>
    <name evidence="3" type="ORF">CXZ10_20880</name>
</gene>
<evidence type="ECO:0000256" key="1">
    <source>
        <dbReference type="SAM" id="MobiDB-lite"/>
    </source>
</evidence>
<name>A0A1I4THM5_9HYPH</name>
<feature type="signal peptide" evidence="2">
    <location>
        <begin position="1"/>
        <end position="21"/>
    </location>
</feature>
<sequence length="212" mass="22420">MPTYRPLFAAALAFCLSSCGAVPLTSLPSLARIDPRTTDFSVMMVALAAPRSIDAVAGSVHVEFKSRVDDAPERTDTFVLAPTTAPVDLTDMVGTLRESESLSIYALPPEEAARLTIARDQLIAERAAGHKVTASIGVTARSFCLAGVVPAGDLLITTYLRTSETQRFVPLVRDFDLASQPDLTASLRTLPPCSSGAAKPAISSVDASQTRQ</sequence>